<dbReference type="Gene3D" id="3.40.50.2300">
    <property type="match status" value="2"/>
</dbReference>
<organism evidence="2 3">
    <name type="scientific">Desulfocicer vacuolatum DSM 3385</name>
    <dbReference type="NCBI Taxonomy" id="1121400"/>
    <lineage>
        <taxon>Bacteria</taxon>
        <taxon>Pseudomonadati</taxon>
        <taxon>Thermodesulfobacteriota</taxon>
        <taxon>Desulfobacteria</taxon>
        <taxon>Desulfobacterales</taxon>
        <taxon>Desulfobacteraceae</taxon>
        <taxon>Desulfocicer</taxon>
    </lineage>
</organism>
<keyword evidence="1" id="KW-0732">Signal</keyword>
<dbReference type="RefSeq" id="WP_170923898.1">
    <property type="nucleotide sequence ID" value="NZ_FWXY01000027.1"/>
</dbReference>
<evidence type="ECO:0000313" key="3">
    <source>
        <dbReference type="Proteomes" id="UP000192418"/>
    </source>
</evidence>
<dbReference type="AlphaFoldDB" id="A0A1W2EB52"/>
<sequence>MKRPYKLYLLTAILVFTIMTPMAWASSINKTGPKNKVYRIAYIEGGPFWAFPEIMKATKNALESMGWEDKISFLEKDHFSPGWNSQNRAKLNACAKKLMSRTDIDMLITAGTPATEAVLKVNNNKTPIVAIGVSDPLKSKFVSSKDDSGIDNFTARIVPGRFERMFEIFHDVVGFKKLGLIYTDTDNGRKYTNFTDAHIVAERKGFEIISYSKIKDQSQAEDCLTGLKWLVENGMDAFFIPATNCFDWSQNDVKLLINFLIENEIPTFAREGTKYVKSGALMGFSSIDWSARGKYVANKIVKICQGESPRALPMLDPGMPKITLNIYVAEKIGFDPPFDIIAASDEIFDDITLPEK</sequence>
<accession>A0A1W2EB52</accession>
<dbReference type="EMBL" id="FWXY01000027">
    <property type="protein sequence ID" value="SMD06298.1"/>
    <property type="molecule type" value="Genomic_DNA"/>
</dbReference>
<protein>
    <submittedName>
        <fullName evidence="2">ABC-type uncharacterized transport system, substrate-binding protein</fullName>
    </submittedName>
</protein>
<evidence type="ECO:0000256" key="1">
    <source>
        <dbReference type="SAM" id="SignalP"/>
    </source>
</evidence>
<dbReference type="PANTHER" id="PTHR35271:SF1">
    <property type="entry name" value="ABC TRANSPORTER, SUBSTRATE-BINDING LIPOPROTEIN"/>
    <property type="match status" value="1"/>
</dbReference>
<dbReference type="Pfam" id="PF04392">
    <property type="entry name" value="ABC_sub_bind"/>
    <property type="match status" value="1"/>
</dbReference>
<proteinExistence type="predicted"/>
<dbReference type="InterPro" id="IPR007487">
    <property type="entry name" value="ABC_transpt-TYRBP-like"/>
</dbReference>
<name>A0A1W2EB52_9BACT</name>
<evidence type="ECO:0000313" key="2">
    <source>
        <dbReference type="EMBL" id="SMD06298.1"/>
    </source>
</evidence>
<gene>
    <name evidence="2" type="ORF">SAMN02746065_12715</name>
</gene>
<dbReference type="PANTHER" id="PTHR35271">
    <property type="entry name" value="ABC TRANSPORTER, SUBSTRATE-BINDING LIPOPROTEIN-RELATED"/>
    <property type="match status" value="1"/>
</dbReference>
<keyword evidence="3" id="KW-1185">Reference proteome</keyword>
<dbReference type="STRING" id="1121400.SAMN02746065_12715"/>
<feature type="chain" id="PRO_5010740918" evidence="1">
    <location>
        <begin position="26"/>
        <end position="356"/>
    </location>
</feature>
<feature type="signal peptide" evidence="1">
    <location>
        <begin position="1"/>
        <end position="25"/>
    </location>
</feature>
<dbReference type="Proteomes" id="UP000192418">
    <property type="component" value="Unassembled WGS sequence"/>
</dbReference>
<reference evidence="2 3" key="1">
    <citation type="submission" date="2017-04" db="EMBL/GenBank/DDBJ databases">
        <authorList>
            <person name="Afonso C.L."/>
            <person name="Miller P.J."/>
            <person name="Scott M.A."/>
            <person name="Spackman E."/>
            <person name="Goraichik I."/>
            <person name="Dimitrov K.M."/>
            <person name="Suarez D.L."/>
            <person name="Swayne D.E."/>
        </authorList>
    </citation>
    <scope>NUCLEOTIDE SEQUENCE [LARGE SCALE GENOMIC DNA]</scope>
    <source>
        <strain evidence="2 3">DSM 3385</strain>
    </source>
</reference>